<evidence type="ECO:0000313" key="3">
    <source>
        <dbReference type="Proteomes" id="UP000796880"/>
    </source>
</evidence>
<name>A0A8K0MGD8_9ROSA</name>
<comment type="caution">
    <text evidence="2">The sequence shown here is derived from an EMBL/GenBank/DDBJ whole genome shotgun (WGS) entry which is preliminary data.</text>
</comment>
<feature type="transmembrane region" description="Helical" evidence="1">
    <location>
        <begin position="12"/>
        <end position="28"/>
    </location>
</feature>
<evidence type="ECO:0000313" key="2">
    <source>
        <dbReference type="EMBL" id="KAF3445339.1"/>
    </source>
</evidence>
<dbReference type="EMBL" id="VOIH02000005">
    <property type="protein sequence ID" value="KAF3445339.1"/>
    <property type="molecule type" value="Genomic_DNA"/>
</dbReference>
<proteinExistence type="predicted"/>
<dbReference type="Proteomes" id="UP000796880">
    <property type="component" value="Unassembled WGS sequence"/>
</dbReference>
<gene>
    <name evidence="2" type="ORF">FNV43_RR10515</name>
</gene>
<keyword evidence="1" id="KW-1133">Transmembrane helix</keyword>
<reference evidence="2" key="1">
    <citation type="submission" date="2020-03" db="EMBL/GenBank/DDBJ databases">
        <title>A high-quality chromosome-level genome assembly of a woody plant with both climbing and erect habits, Rhamnella rubrinervis.</title>
        <authorList>
            <person name="Lu Z."/>
            <person name="Yang Y."/>
            <person name="Zhu X."/>
            <person name="Sun Y."/>
        </authorList>
    </citation>
    <scope>NUCLEOTIDE SEQUENCE</scope>
    <source>
        <strain evidence="2">BYM</strain>
        <tissue evidence="2">Leaf</tissue>
    </source>
</reference>
<protein>
    <submittedName>
        <fullName evidence="2">Uncharacterized protein</fullName>
    </submittedName>
</protein>
<keyword evidence="1" id="KW-0472">Membrane</keyword>
<sequence length="113" mass="11581">MDASSGSTRKLALMMIFLVMICMVFVVSCRELNDHEVTNSGDSEGRFTSSVTTKRASSNLVTSVSDLSTLLPGVAGGNGCAGSFCNTILGCGSGCFSVPPLGLVGACIALYSE</sequence>
<keyword evidence="1" id="KW-0812">Transmembrane</keyword>
<accession>A0A8K0MGD8</accession>
<keyword evidence="3" id="KW-1185">Reference proteome</keyword>
<dbReference type="AlphaFoldDB" id="A0A8K0MGD8"/>
<organism evidence="2 3">
    <name type="scientific">Rhamnella rubrinervis</name>
    <dbReference type="NCBI Taxonomy" id="2594499"/>
    <lineage>
        <taxon>Eukaryota</taxon>
        <taxon>Viridiplantae</taxon>
        <taxon>Streptophyta</taxon>
        <taxon>Embryophyta</taxon>
        <taxon>Tracheophyta</taxon>
        <taxon>Spermatophyta</taxon>
        <taxon>Magnoliopsida</taxon>
        <taxon>eudicotyledons</taxon>
        <taxon>Gunneridae</taxon>
        <taxon>Pentapetalae</taxon>
        <taxon>rosids</taxon>
        <taxon>fabids</taxon>
        <taxon>Rosales</taxon>
        <taxon>Rhamnaceae</taxon>
        <taxon>rhamnoid group</taxon>
        <taxon>Rhamneae</taxon>
        <taxon>Rhamnella</taxon>
    </lineage>
</organism>
<evidence type="ECO:0000256" key="1">
    <source>
        <dbReference type="SAM" id="Phobius"/>
    </source>
</evidence>